<evidence type="ECO:0000256" key="2">
    <source>
        <dbReference type="ARBA" id="ARBA00022692"/>
    </source>
</evidence>
<keyword evidence="12" id="KW-1185">Reference proteome</keyword>
<evidence type="ECO:0000256" key="3">
    <source>
        <dbReference type="ARBA" id="ARBA00022741"/>
    </source>
</evidence>
<keyword evidence="5 8" id="KW-1133">Transmembrane helix</keyword>
<dbReference type="AlphaFoldDB" id="A0A2I0VBX8"/>
<dbReference type="InterPro" id="IPR003593">
    <property type="entry name" value="AAA+_ATPase"/>
</dbReference>
<dbReference type="Gene3D" id="1.20.1560.10">
    <property type="entry name" value="ABC transporter type 1, transmembrane domain"/>
    <property type="match status" value="1"/>
</dbReference>
<dbReference type="EMBL" id="KZ503875">
    <property type="protein sequence ID" value="PKU60896.1"/>
    <property type="molecule type" value="Genomic_DNA"/>
</dbReference>
<protein>
    <submittedName>
        <fullName evidence="11">ABC transporter B family member 26, chloroplastic</fullName>
    </submittedName>
</protein>
<dbReference type="InterPro" id="IPR011527">
    <property type="entry name" value="ABC1_TM_dom"/>
</dbReference>
<reference evidence="11 12" key="1">
    <citation type="journal article" date="2016" name="Sci. Rep.">
        <title>The Dendrobium catenatum Lindl. genome sequence provides insights into polysaccharide synthase, floral development and adaptive evolution.</title>
        <authorList>
            <person name="Zhang G.Q."/>
            <person name="Xu Q."/>
            <person name="Bian C."/>
            <person name="Tsai W.C."/>
            <person name="Yeh C.M."/>
            <person name="Liu K.W."/>
            <person name="Yoshida K."/>
            <person name="Zhang L.S."/>
            <person name="Chang S.B."/>
            <person name="Chen F."/>
            <person name="Shi Y."/>
            <person name="Su Y.Y."/>
            <person name="Zhang Y.Q."/>
            <person name="Chen L.J."/>
            <person name="Yin Y."/>
            <person name="Lin M."/>
            <person name="Huang H."/>
            <person name="Deng H."/>
            <person name="Wang Z.W."/>
            <person name="Zhu S.L."/>
            <person name="Zhao X."/>
            <person name="Deng C."/>
            <person name="Niu S.C."/>
            <person name="Huang J."/>
            <person name="Wang M."/>
            <person name="Liu G.H."/>
            <person name="Yang H.J."/>
            <person name="Xiao X.J."/>
            <person name="Hsiao Y.Y."/>
            <person name="Wu W.L."/>
            <person name="Chen Y.Y."/>
            <person name="Mitsuda N."/>
            <person name="Ohme-Takagi M."/>
            <person name="Luo Y.B."/>
            <person name="Van de Peer Y."/>
            <person name="Liu Z.J."/>
        </authorList>
    </citation>
    <scope>NUCLEOTIDE SEQUENCE [LARGE SCALE GENOMIC DNA]</scope>
    <source>
        <tissue evidence="11">The whole plant</tissue>
    </source>
</reference>
<dbReference type="InterPro" id="IPR036640">
    <property type="entry name" value="ABC1_TM_sf"/>
</dbReference>
<feature type="domain" description="ABC transmembrane type-1" evidence="10">
    <location>
        <begin position="88"/>
        <end position="196"/>
    </location>
</feature>
<evidence type="ECO:0000256" key="8">
    <source>
        <dbReference type="SAM" id="Phobius"/>
    </source>
</evidence>
<feature type="region of interest" description="Disordered" evidence="7">
    <location>
        <begin position="572"/>
        <end position="593"/>
    </location>
</feature>
<feature type="transmembrane region" description="Helical" evidence="8">
    <location>
        <begin position="134"/>
        <end position="163"/>
    </location>
</feature>
<dbReference type="FunFam" id="3.40.50.300:FF:000218">
    <property type="entry name" value="Multidrug ABC transporter ATP-binding protein"/>
    <property type="match status" value="1"/>
</dbReference>
<dbReference type="Pfam" id="PF00005">
    <property type="entry name" value="ABC_tran"/>
    <property type="match status" value="1"/>
</dbReference>
<dbReference type="GO" id="GO:0016887">
    <property type="term" value="F:ATP hydrolysis activity"/>
    <property type="evidence" value="ECO:0007669"/>
    <property type="project" value="InterPro"/>
</dbReference>
<evidence type="ECO:0000259" key="9">
    <source>
        <dbReference type="PROSITE" id="PS50893"/>
    </source>
</evidence>
<organism evidence="11 12">
    <name type="scientific">Dendrobium catenatum</name>
    <dbReference type="NCBI Taxonomy" id="906689"/>
    <lineage>
        <taxon>Eukaryota</taxon>
        <taxon>Viridiplantae</taxon>
        <taxon>Streptophyta</taxon>
        <taxon>Embryophyta</taxon>
        <taxon>Tracheophyta</taxon>
        <taxon>Spermatophyta</taxon>
        <taxon>Magnoliopsida</taxon>
        <taxon>Liliopsida</taxon>
        <taxon>Asparagales</taxon>
        <taxon>Orchidaceae</taxon>
        <taxon>Epidendroideae</taxon>
        <taxon>Malaxideae</taxon>
        <taxon>Dendrobiinae</taxon>
        <taxon>Dendrobium</taxon>
    </lineage>
</organism>
<dbReference type="InterPro" id="IPR039421">
    <property type="entry name" value="Type_1_exporter"/>
</dbReference>
<comment type="subcellular location">
    <subcellularLocation>
        <location evidence="1">Membrane</location>
        <topology evidence="1">Multi-pass membrane protein</topology>
    </subcellularLocation>
</comment>
<dbReference type="SMART" id="SM00382">
    <property type="entry name" value="AAA"/>
    <property type="match status" value="1"/>
</dbReference>
<keyword evidence="2 8" id="KW-0812">Transmembrane</keyword>
<evidence type="ECO:0000256" key="5">
    <source>
        <dbReference type="ARBA" id="ARBA00022989"/>
    </source>
</evidence>
<dbReference type="SUPFAM" id="SSF90123">
    <property type="entry name" value="ABC transporter transmembrane region"/>
    <property type="match status" value="1"/>
</dbReference>
<evidence type="ECO:0000313" key="11">
    <source>
        <dbReference type="EMBL" id="PKU60896.1"/>
    </source>
</evidence>
<reference evidence="11 12" key="2">
    <citation type="journal article" date="2017" name="Nature">
        <title>The Apostasia genome and the evolution of orchids.</title>
        <authorList>
            <person name="Zhang G.Q."/>
            <person name="Liu K.W."/>
            <person name="Li Z."/>
            <person name="Lohaus R."/>
            <person name="Hsiao Y.Y."/>
            <person name="Niu S.C."/>
            <person name="Wang J.Y."/>
            <person name="Lin Y.C."/>
            <person name="Xu Q."/>
            <person name="Chen L.J."/>
            <person name="Yoshida K."/>
            <person name="Fujiwara S."/>
            <person name="Wang Z.W."/>
            <person name="Zhang Y.Q."/>
            <person name="Mitsuda N."/>
            <person name="Wang M."/>
            <person name="Liu G.H."/>
            <person name="Pecoraro L."/>
            <person name="Huang H.X."/>
            <person name="Xiao X.J."/>
            <person name="Lin M."/>
            <person name="Wu X.Y."/>
            <person name="Wu W.L."/>
            <person name="Chen Y.Y."/>
            <person name="Chang S.B."/>
            <person name="Sakamoto S."/>
            <person name="Ohme-Takagi M."/>
            <person name="Yagi M."/>
            <person name="Zeng S.J."/>
            <person name="Shen C.Y."/>
            <person name="Yeh C.M."/>
            <person name="Luo Y.B."/>
            <person name="Tsai W.C."/>
            <person name="Van de Peer Y."/>
            <person name="Liu Z.J."/>
        </authorList>
    </citation>
    <scope>NUCLEOTIDE SEQUENCE [LARGE SCALE GENOMIC DNA]</scope>
    <source>
        <tissue evidence="11">The whole plant</tissue>
    </source>
</reference>
<dbReference type="PROSITE" id="PS50929">
    <property type="entry name" value="ABC_TM1F"/>
    <property type="match status" value="1"/>
</dbReference>
<dbReference type="Pfam" id="PF00664">
    <property type="entry name" value="ABC_membrane"/>
    <property type="match status" value="1"/>
</dbReference>
<evidence type="ECO:0000256" key="6">
    <source>
        <dbReference type="ARBA" id="ARBA00023136"/>
    </source>
</evidence>
<dbReference type="GO" id="GO:0015421">
    <property type="term" value="F:ABC-type oligopeptide transporter activity"/>
    <property type="evidence" value="ECO:0007669"/>
    <property type="project" value="TreeGrafter"/>
</dbReference>
<dbReference type="STRING" id="906689.A0A2I0VBX8"/>
<evidence type="ECO:0000256" key="7">
    <source>
        <dbReference type="SAM" id="MobiDB-lite"/>
    </source>
</evidence>
<dbReference type="SUPFAM" id="SSF52540">
    <property type="entry name" value="P-loop containing nucleoside triphosphate hydrolases"/>
    <property type="match status" value="1"/>
</dbReference>
<gene>
    <name evidence="11" type="primary">ABCB26</name>
    <name evidence="11" type="ORF">MA16_Dca015440</name>
</gene>
<keyword evidence="4" id="KW-0067">ATP-binding</keyword>
<keyword evidence="6 8" id="KW-0472">Membrane</keyword>
<dbReference type="Gene3D" id="3.40.50.300">
    <property type="entry name" value="P-loop containing nucleotide triphosphate hydrolases"/>
    <property type="match status" value="1"/>
</dbReference>
<proteinExistence type="predicted"/>
<accession>A0A2I0VBX8</accession>
<evidence type="ECO:0000256" key="4">
    <source>
        <dbReference type="ARBA" id="ARBA00022840"/>
    </source>
</evidence>
<dbReference type="Proteomes" id="UP000233837">
    <property type="component" value="Unassembled WGS sequence"/>
</dbReference>
<dbReference type="InterPro" id="IPR003439">
    <property type="entry name" value="ABC_transporter-like_ATP-bd"/>
</dbReference>
<dbReference type="GO" id="GO:0005524">
    <property type="term" value="F:ATP binding"/>
    <property type="evidence" value="ECO:0007669"/>
    <property type="project" value="UniProtKB-KW"/>
</dbReference>
<dbReference type="PROSITE" id="PS50893">
    <property type="entry name" value="ABC_TRANSPORTER_2"/>
    <property type="match status" value="1"/>
</dbReference>
<dbReference type="PANTHER" id="PTHR43394:SF19">
    <property type="entry name" value="ABC TRANSPORTER B FAMILY"/>
    <property type="match status" value="1"/>
</dbReference>
<name>A0A2I0VBX8_9ASPA</name>
<dbReference type="InterPro" id="IPR017871">
    <property type="entry name" value="ABC_transporter-like_CS"/>
</dbReference>
<dbReference type="GO" id="GO:0016020">
    <property type="term" value="C:membrane"/>
    <property type="evidence" value="ECO:0007669"/>
    <property type="project" value="UniProtKB-SubCell"/>
</dbReference>
<evidence type="ECO:0000313" key="12">
    <source>
        <dbReference type="Proteomes" id="UP000233837"/>
    </source>
</evidence>
<feature type="compositionally biased region" description="Basic and acidic residues" evidence="7">
    <location>
        <begin position="577"/>
        <end position="591"/>
    </location>
</feature>
<dbReference type="PROSITE" id="PS00211">
    <property type="entry name" value="ABC_TRANSPORTER_1"/>
    <property type="match status" value="1"/>
</dbReference>
<dbReference type="PANTHER" id="PTHR43394">
    <property type="entry name" value="ATP-DEPENDENT PERMEASE MDL1, MITOCHONDRIAL"/>
    <property type="match status" value="1"/>
</dbReference>
<feature type="domain" description="ABC transporter" evidence="9">
    <location>
        <begin position="641"/>
        <end position="894"/>
    </location>
</feature>
<keyword evidence="3" id="KW-0547">Nucleotide-binding</keyword>
<evidence type="ECO:0000256" key="1">
    <source>
        <dbReference type="ARBA" id="ARBA00004141"/>
    </source>
</evidence>
<evidence type="ECO:0000259" key="10">
    <source>
        <dbReference type="PROSITE" id="PS50929"/>
    </source>
</evidence>
<sequence>MICNARKKFRRLVADLEVVPTANRRCLESRTAVCLAEISWTEAVNMQDSKHEWIAELLLWHCKYDIGRNELDFLSWCRLNYSFFWPPYQEMALFDEETVGDLTSRLGSDCQQVSRVIGNDLNLICRNVVQGTGALIALFIISWPLALSMVLICASLATVLFFYGRFQKWVAKLTQDFAARANEVSQETFSLIRTIQDMAREIVGCKLATKRGIWILEFNLQLLLPFYQGRQLQKLIGRIEFVDVSFHYPSRLMDKLYTYVPGKKYTKENFVGKFAERCGLRKFGLGLPAALIFYKTLPRKFHHLTLKVDGGGMDDGPDQDPMVPSSRAIVVPGLLRFDVTKGRIGSGHNQYFVVPFGGKTTRFRGLRVIITVYPAVPFGGKPSAISVLVPTVVRCTYDVSTIVIHKYSFAGDRCIHYDLLEMFVEGSFTSVSYPPFTNLRWFADCTYLQGMGLLLSFAVLPSQGMGLLLSFAVFPSQSIGKLHPGISPVWEKYRGAGPSHHATRACMVGVLRHRGRTNFLPTKVEQSEGAEEACEQKENYLRRKAVGGAKSGSHAGAEEAMLAISTPLAKYRSRTTTKGEKERARKSGNERKRPKAAFPMLFNDARSCVVGEMSRTCVRRAAAESSMIVFTSVNIHYIFQIRIRSLFITMAKNFQKKLTLGLVFIDVEQFPAVEHIDLSIQPNKVLAIVGRSGSGKSTIANLLLRLYEPTNGAILVDGIPIEDLDIKWLREKIGFVGQEPPLFRMDVTSNIRYGCTRETTQEEVEWAAKQAFAHEFILSLPDGYSTLVDNALLSGGQKQRIAIARAILRDPTILILDEATSALDAESEHYIKELLLSDRNVSGEKRTVIVIAHRLSTIQAADTIVVMDVGRIVEVGNHKQLLHKNGLYASLARRQSDAFV</sequence>
<dbReference type="InterPro" id="IPR027417">
    <property type="entry name" value="P-loop_NTPase"/>
</dbReference>